<dbReference type="Proteomes" id="UP001205486">
    <property type="component" value="Unassembled WGS sequence"/>
</dbReference>
<protein>
    <submittedName>
        <fullName evidence="1">Iron complex outermembrane receptor protein</fullName>
    </submittedName>
</protein>
<dbReference type="EMBL" id="JALJZS010000002">
    <property type="protein sequence ID" value="MCP1999957.1"/>
    <property type="molecule type" value="Genomic_DNA"/>
</dbReference>
<evidence type="ECO:0000313" key="1">
    <source>
        <dbReference type="EMBL" id="MCP1999957.1"/>
    </source>
</evidence>
<keyword evidence="1" id="KW-0675">Receptor</keyword>
<comment type="caution">
    <text evidence="1">The sequence shown here is derived from an EMBL/GenBank/DDBJ whole genome shotgun (WGS) entry which is preliminary data.</text>
</comment>
<keyword evidence="2" id="KW-1185">Reference proteome</keyword>
<accession>A0ACC6AK88</accession>
<organism evidence="1 2">
    <name type="scientific">Nitrobacter winogradskyi</name>
    <name type="common">Nitrobacter agilis</name>
    <dbReference type="NCBI Taxonomy" id="913"/>
    <lineage>
        <taxon>Bacteria</taxon>
        <taxon>Pseudomonadati</taxon>
        <taxon>Pseudomonadota</taxon>
        <taxon>Alphaproteobacteria</taxon>
        <taxon>Hyphomicrobiales</taxon>
        <taxon>Nitrobacteraceae</taxon>
        <taxon>Nitrobacter</taxon>
    </lineage>
</organism>
<name>A0ACC6AK88_NITWI</name>
<sequence length="773" mass="85129">MSIRAFARCCAACATSAVAISFMVNSASSQERPGPRGDGVTLPPITVETSQAPKRKPKRAAARPAARAAATSSQPARVNAPAAPVIERGTGFGTRADSTGMGYAMPNATTGTKTDTPLMETPVSVQVIPQDVLRDQQVIGLDQALRNVSGITSGRGMEQEFLIRGFEFQNYYRNGLPFRVDYAHTQDLVNVDRIEVLKGPASVLYGRAEPGGIINFVTKQPQRTPYYSVRQRLGSYNLRRTELDATGSVGDGPFSYRVVAAHQRNGTWLDHYNEERNSIAPSLSLDISERTRTTLQIEYSDINYRGTGGPIYAMIPSINNRPPDIRRSTNLNDPWSMQNQKYLLMTLNTEHSFNDNWSIRHNLSYSRFVSTSSRLYTRPFAASNGDANRNFFSDNVYDDDSLKNLFSSLQLTGKFDTWNVSHTLLAGADYSSRYERTTWGDLYSPPAGISWSTNVFNPVYTAAPPIVTDADVFHVNTSTPWYGFYLQDQMQLPYDVFVLAGLRYDHASRSGITGTTNNLSPISSSSDSKVTPRFGVLWRPISQLSIYGSYTENFGASNGVDPSGQPLPPQTAQQFEAGIKTELAGGRLIGTLALFDLTKQNVAVPDPALRSRLIAVGEARSRGVEVDVSGEILPGWNIKAGYAYMPFAKITRDTNGWEGNRLHNTPVHSGSLWSTYTFAGGDLDGLKLGLGVQGMGLTEAARNYSGDYRPQRPGYAIVNAMASYRWKVDKSVMTAQLNIENLTDEAWWSGSNGYGQYYIGRPRTFMLSLGVEY</sequence>
<gene>
    <name evidence="1" type="ORF">J2S34_002405</name>
</gene>
<proteinExistence type="predicted"/>
<evidence type="ECO:0000313" key="2">
    <source>
        <dbReference type="Proteomes" id="UP001205486"/>
    </source>
</evidence>
<reference evidence="1" key="1">
    <citation type="submission" date="2022-03" db="EMBL/GenBank/DDBJ databases">
        <title>Interactions between chemoautotrophic and heterotrophic bacteria.</title>
        <authorList>
            <person name="Santoro A."/>
        </authorList>
    </citation>
    <scope>NUCLEOTIDE SEQUENCE</scope>
    <source>
        <strain evidence="1">Nb-106</strain>
    </source>
</reference>